<dbReference type="InterPro" id="IPR036873">
    <property type="entry name" value="Rhodanese-like_dom_sf"/>
</dbReference>
<evidence type="ECO:0000256" key="1">
    <source>
        <dbReference type="SAM" id="MobiDB-lite"/>
    </source>
</evidence>
<dbReference type="PROSITE" id="PS50206">
    <property type="entry name" value="RHODANESE_3"/>
    <property type="match status" value="1"/>
</dbReference>
<dbReference type="RefSeq" id="XP_005649788.1">
    <property type="nucleotide sequence ID" value="XM_005649731.1"/>
</dbReference>
<keyword evidence="4" id="KW-1185">Reference proteome</keyword>
<dbReference type="STRING" id="574566.I0Z3M5"/>
<dbReference type="SUPFAM" id="SSF52821">
    <property type="entry name" value="Rhodanese/Cell cycle control phosphatase"/>
    <property type="match status" value="1"/>
</dbReference>
<feature type="region of interest" description="Disordered" evidence="1">
    <location>
        <begin position="561"/>
        <end position="624"/>
    </location>
</feature>
<dbReference type="GO" id="GO:0071277">
    <property type="term" value="P:cellular response to calcium ion"/>
    <property type="evidence" value="ECO:0007669"/>
    <property type="project" value="InterPro"/>
</dbReference>
<comment type="caution">
    <text evidence="3">The sequence shown here is derived from an EMBL/GenBank/DDBJ whole genome shotgun (WGS) entry which is preliminary data.</text>
</comment>
<protein>
    <recommendedName>
        <fullName evidence="2">Rhodanese domain-containing protein</fullName>
    </recommendedName>
</protein>
<feature type="domain" description="Rhodanese" evidence="2">
    <location>
        <begin position="268"/>
        <end position="376"/>
    </location>
</feature>
<dbReference type="Proteomes" id="UP000007264">
    <property type="component" value="Unassembled WGS sequence"/>
</dbReference>
<accession>I0Z3M5</accession>
<organism evidence="3 4">
    <name type="scientific">Coccomyxa subellipsoidea (strain C-169)</name>
    <name type="common">Green microalga</name>
    <dbReference type="NCBI Taxonomy" id="574566"/>
    <lineage>
        <taxon>Eukaryota</taxon>
        <taxon>Viridiplantae</taxon>
        <taxon>Chlorophyta</taxon>
        <taxon>core chlorophytes</taxon>
        <taxon>Trebouxiophyceae</taxon>
        <taxon>Trebouxiophyceae incertae sedis</taxon>
        <taxon>Coccomyxaceae</taxon>
        <taxon>Coccomyxa</taxon>
        <taxon>Coccomyxa subellipsoidea</taxon>
    </lineage>
</organism>
<dbReference type="eggNOG" id="ENOG502QSV6">
    <property type="taxonomic scope" value="Eukaryota"/>
</dbReference>
<proteinExistence type="predicted"/>
<dbReference type="AlphaFoldDB" id="I0Z3M5"/>
<dbReference type="KEGG" id="csl:COCSUDRAFT_40551"/>
<evidence type="ECO:0000313" key="4">
    <source>
        <dbReference type="Proteomes" id="UP000007264"/>
    </source>
</evidence>
<dbReference type="EMBL" id="AGSI01000004">
    <property type="protein sequence ID" value="EIE25244.1"/>
    <property type="molecule type" value="Genomic_DNA"/>
</dbReference>
<dbReference type="PANTHER" id="PTHR34209">
    <property type="entry name" value="RHODANESE/CELL CYCLE CONTROL PHOSPHATASE SUPERFAMILY PROTEIN"/>
    <property type="match status" value="1"/>
</dbReference>
<dbReference type="GO" id="GO:0009704">
    <property type="term" value="P:de-etiolation"/>
    <property type="evidence" value="ECO:0007669"/>
    <property type="project" value="InterPro"/>
</dbReference>
<dbReference type="InterPro" id="IPR001763">
    <property type="entry name" value="Rhodanese-like_dom"/>
</dbReference>
<evidence type="ECO:0000259" key="2">
    <source>
        <dbReference type="PROSITE" id="PS50206"/>
    </source>
</evidence>
<gene>
    <name evidence="3" type="ORF">COCSUDRAFT_40551</name>
</gene>
<dbReference type="OrthoDB" id="2015023at2759"/>
<dbReference type="Gene3D" id="3.40.250.10">
    <property type="entry name" value="Rhodanese-like domain"/>
    <property type="match status" value="1"/>
</dbReference>
<dbReference type="GO" id="GO:0090333">
    <property type="term" value="P:regulation of stomatal closure"/>
    <property type="evidence" value="ECO:0007669"/>
    <property type="project" value="InterPro"/>
</dbReference>
<dbReference type="GeneID" id="17043246"/>
<name>I0Z3M5_COCSC</name>
<dbReference type="PANTHER" id="PTHR34209:SF1">
    <property type="entry name" value="CALCIUM SENSING RECEPTOR, CHLOROPLASTIC"/>
    <property type="match status" value="1"/>
</dbReference>
<evidence type="ECO:0000313" key="3">
    <source>
        <dbReference type="EMBL" id="EIE25244.1"/>
    </source>
</evidence>
<sequence length="624" mass="65769">MQQSMLTATGLPCPRRVALAPVFGVRGSARKAFGGRKFVVKAVQQRHQNERKHDVHAKEHAAKAIAAASLLAAFPANADTAEISARGPDLVDSTVGTLIDVVKAAGSAAKTGLDYVGVGLSYAKNVYNQAAPVVKDVTDTAAPYVKKGIETANEVAAPVVRAAEPVVKAGVGEVENFLAKQGLNASVIVDGARKATDSASDALTSAKPTLDSTVTTLSSTSPVVIGEYVLGLLALYYLGPGIVKGIFGSFRGYAGNISAAGALDAISNDGNTLLIDIRTDREKESSGVPDVPNSGRVVELEYASISDRKIRGQLRNPSEIEKTVTVLSIAALKKVSKGTKILLLDRNGGQSKAVAKELAKKGFKKVSSVEVLSPIFGTQRSSTQRGTSQRGTKQVLMRPGKFSLRTFVLGSLKLKPAMHPHIASNVQHQGALAMFALRFAAGNTDLTGTSKIIHVVSHTFKYSEDLKTALEVEDVSETILLGSCHVLTCDDAETFGDEIFLTALCQALVADSIPMHTAPALGKTFGRGFHGMASDRAQNASRNGGHAASAEHPPAPIAAEMEQPQSAENDRQAFSGGVAKPRPQLQIGVSPAQQRAEAVERKTKRSQTPAAATGRLNLKRTRRH</sequence>
<dbReference type="InterPro" id="IPR044690">
    <property type="entry name" value="CAS_plant"/>
</dbReference>
<reference evidence="3 4" key="1">
    <citation type="journal article" date="2012" name="Genome Biol.">
        <title>The genome of the polar eukaryotic microalga coccomyxa subellipsoidea reveals traits of cold adaptation.</title>
        <authorList>
            <person name="Blanc G."/>
            <person name="Agarkova I."/>
            <person name="Grimwood J."/>
            <person name="Kuo A."/>
            <person name="Brueggeman A."/>
            <person name="Dunigan D."/>
            <person name="Gurnon J."/>
            <person name="Ladunga I."/>
            <person name="Lindquist E."/>
            <person name="Lucas S."/>
            <person name="Pangilinan J."/>
            <person name="Proschold T."/>
            <person name="Salamov A."/>
            <person name="Schmutz J."/>
            <person name="Weeks D."/>
            <person name="Yamada T."/>
            <person name="Claverie J.M."/>
            <person name="Grigoriev I."/>
            <person name="Van Etten J."/>
            <person name="Lomsadze A."/>
            <person name="Borodovsky M."/>
        </authorList>
    </citation>
    <scope>NUCLEOTIDE SEQUENCE [LARGE SCALE GENOMIC DNA]</scope>
    <source>
        <strain evidence="3 4">C-169</strain>
    </source>
</reference>